<reference evidence="2" key="1">
    <citation type="submission" date="2025-08" db="UniProtKB">
        <authorList>
            <consortium name="Ensembl"/>
        </authorList>
    </citation>
    <scope>IDENTIFICATION</scope>
</reference>
<reference evidence="2" key="2">
    <citation type="submission" date="2025-09" db="UniProtKB">
        <authorList>
            <consortium name="Ensembl"/>
        </authorList>
    </citation>
    <scope>IDENTIFICATION</scope>
</reference>
<evidence type="ECO:0000259" key="1">
    <source>
        <dbReference type="Pfam" id="PF13349"/>
    </source>
</evidence>
<proteinExistence type="predicted"/>
<protein>
    <submittedName>
        <fullName evidence="2">Family with sequence similarity 185 member A</fullName>
    </submittedName>
</protein>
<keyword evidence="3" id="KW-1185">Reference proteome</keyword>
<dbReference type="GeneTree" id="ENSGT00390000016680"/>
<evidence type="ECO:0000313" key="3">
    <source>
        <dbReference type="Proteomes" id="UP000694421"/>
    </source>
</evidence>
<evidence type="ECO:0000313" key="2">
    <source>
        <dbReference type="Ensembl" id="ENSSMRP00000020194.1"/>
    </source>
</evidence>
<organism evidence="2 3">
    <name type="scientific">Salvator merianae</name>
    <name type="common">Argentine black and white tegu</name>
    <name type="synonym">Tupinambis merianae</name>
    <dbReference type="NCBI Taxonomy" id="96440"/>
    <lineage>
        <taxon>Eukaryota</taxon>
        <taxon>Metazoa</taxon>
        <taxon>Chordata</taxon>
        <taxon>Craniata</taxon>
        <taxon>Vertebrata</taxon>
        <taxon>Euteleostomi</taxon>
        <taxon>Lepidosauria</taxon>
        <taxon>Squamata</taxon>
        <taxon>Bifurcata</taxon>
        <taxon>Unidentata</taxon>
        <taxon>Episquamata</taxon>
        <taxon>Laterata</taxon>
        <taxon>Teiioidea</taxon>
        <taxon>Teiidae</taxon>
        <taxon>Salvator</taxon>
    </lineage>
</organism>
<dbReference type="Ensembl" id="ENSSMRT00000023675.1">
    <property type="protein sequence ID" value="ENSSMRP00000020194.1"/>
    <property type="gene ID" value="ENSSMRG00000015722.1"/>
</dbReference>
<dbReference type="InterPro" id="IPR025164">
    <property type="entry name" value="Toastrack_DUF4097"/>
</dbReference>
<dbReference type="Pfam" id="PF13349">
    <property type="entry name" value="DUF4097"/>
    <property type="match status" value="1"/>
</dbReference>
<dbReference type="Gene3D" id="2.160.20.120">
    <property type="match status" value="1"/>
</dbReference>
<dbReference type="PANTHER" id="PTHR34094">
    <property type="match status" value="1"/>
</dbReference>
<dbReference type="AlphaFoldDB" id="A0A8D0CBX1"/>
<dbReference type="Proteomes" id="UP000694421">
    <property type="component" value="Unplaced"/>
</dbReference>
<dbReference type="OMA" id="KTQSWFE"/>
<feature type="domain" description="DUF4097" evidence="1">
    <location>
        <begin position="152"/>
        <end position="321"/>
    </location>
</feature>
<dbReference type="PANTHER" id="PTHR34094:SF1">
    <property type="entry name" value="PROTEIN FAM185A"/>
    <property type="match status" value="1"/>
</dbReference>
<name>A0A8D0CBX1_SALMN</name>
<accession>A0A8D0CBX1</accession>
<sequence length="397" mass="43625">MLPLLFLRWWHAAEKTAGNWHRLLNCGGFPGRASWASKCQQVSSFMTSPCGHSRSHGEPEERKPKNSKLQWTLFVSPFGLLRAQLPCHITVRPLDPHKYPDADRVLVSVSGMDTSSPLDSLHVKYDEELKAVTIVSDDMDGATSVDVRTPMKFDLDITTSGSGCVKAEKIECDTCRIETKKGNSILQSIKSKKIDIYAKGGKVTCLGTLQGNTDIHVSEESIVNIEKLQGSCVNISTESGLLKAEYLYAESSFLSSAAGNISLGNVHGDTTLHTKTGNITVDSSEGFLKISTHQGKIEVYIINQAGEVDLKSQKGSITVKVPATLKAYLQLSGRKVEVSPEIQLLDTQNVSGEDWITVTGYLNEKVEEEKYIKAEAQHGKIILKSQTWFQSVKLKTP</sequence>